<organism evidence="1 2">
    <name type="scientific">Aspergillus novoparasiticus</name>
    <dbReference type="NCBI Taxonomy" id="986946"/>
    <lineage>
        <taxon>Eukaryota</taxon>
        <taxon>Fungi</taxon>
        <taxon>Dikarya</taxon>
        <taxon>Ascomycota</taxon>
        <taxon>Pezizomycotina</taxon>
        <taxon>Eurotiomycetes</taxon>
        <taxon>Eurotiomycetidae</taxon>
        <taxon>Eurotiales</taxon>
        <taxon>Aspergillaceae</taxon>
        <taxon>Aspergillus</taxon>
        <taxon>Aspergillus subgen. Circumdati</taxon>
    </lineage>
</organism>
<dbReference type="SUPFAM" id="SSF47203">
    <property type="entry name" value="Acyl-CoA dehydrogenase C-terminal domain-like"/>
    <property type="match status" value="1"/>
</dbReference>
<dbReference type="InterPro" id="IPR036250">
    <property type="entry name" value="AcylCo_DH-like_C"/>
</dbReference>
<proteinExistence type="predicted"/>
<evidence type="ECO:0000313" key="2">
    <source>
        <dbReference type="Proteomes" id="UP000326799"/>
    </source>
</evidence>
<keyword evidence="2" id="KW-1185">Reference proteome</keyword>
<dbReference type="GO" id="GO:0033540">
    <property type="term" value="P:fatty acid beta-oxidation using acyl-CoA oxidase"/>
    <property type="evidence" value="ECO:0007669"/>
    <property type="project" value="TreeGrafter"/>
</dbReference>
<dbReference type="InterPro" id="IPR009100">
    <property type="entry name" value="AcylCoA_DH/oxidase_NM_dom_sf"/>
</dbReference>
<dbReference type="Proteomes" id="UP000326799">
    <property type="component" value="Unassembled WGS sequence"/>
</dbReference>
<dbReference type="InterPro" id="IPR046373">
    <property type="entry name" value="Acyl-CoA_Oxase/DH_mid-dom_sf"/>
</dbReference>
<dbReference type="Gene3D" id="2.40.110.10">
    <property type="entry name" value="Butyryl-CoA Dehydrogenase, subunit A, domain 2"/>
    <property type="match status" value="1"/>
</dbReference>
<dbReference type="GO" id="GO:0055088">
    <property type="term" value="P:lipid homeostasis"/>
    <property type="evidence" value="ECO:0007669"/>
    <property type="project" value="TreeGrafter"/>
</dbReference>
<dbReference type="GO" id="GO:0005777">
    <property type="term" value="C:peroxisome"/>
    <property type="evidence" value="ECO:0007669"/>
    <property type="project" value="InterPro"/>
</dbReference>
<dbReference type="SUPFAM" id="SSF56645">
    <property type="entry name" value="Acyl-CoA dehydrogenase NM domain-like"/>
    <property type="match status" value="1"/>
</dbReference>
<protein>
    <submittedName>
        <fullName evidence="1">Acyl-CoA oxidase</fullName>
    </submittedName>
</protein>
<dbReference type="PANTHER" id="PTHR10909:SF382">
    <property type="entry name" value="ACYL-COENZYME A OXIDASE"/>
    <property type="match status" value="1"/>
</dbReference>
<accession>A0A5N6E5Q8</accession>
<gene>
    <name evidence="1" type="ORF">BDV33DRAFT_231096</name>
</gene>
<dbReference type="GO" id="GO:0005504">
    <property type="term" value="F:fatty acid binding"/>
    <property type="evidence" value="ECO:0007669"/>
    <property type="project" value="TreeGrafter"/>
</dbReference>
<dbReference type="AlphaFoldDB" id="A0A5N6E5Q8"/>
<name>A0A5N6E5Q8_9EURO</name>
<dbReference type="Gene3D" id="1.20.140.10">
    <property type="entry name" value="Butyryl-CoA Dehydrogenase, subunit A, domain 3"/>
    <property type="match status" value="1"/>
</dbReference>
<dbReference type="InterPro" id="IPR012258">
    <property type="entry name" value="Acyl-CoA_oxidase"/>
</dbReference>
<dbReference type="PANTHER" id="PTHR10909">
    <property type="entry name" value="ELECTRON TRANSPORT OXIDOREDUCTASE"/>
    <property type="match status" value="1"/>
</dbReference>
<dbReference type="GO" id="GO:0003997">
    <property type="term" value="F:acyl-CoA oxidase activity"/>
    <property type="evidence" value="ECO:0007669"/>
    <property type="project" value="InterPro"/>
</dbReference>
<evidence type="ECO:0000313" key="1">
    <source>
        <dbReference type="EMBL" id="KAB8212906.1"/>
    </source>
</evidence>
<reference evidence="1 2" key="1">
    <citation type="submission" date="2019-04" db="EMBL/GenBank/DDBJ databases">
        <title>Fungal friends and foes A comparative genomics study of 23 Aspergillus species from section Flavi.</title>
        <authorList>
            <consortium name="DOE Joint Genome Institute"/>
            <person name="Kjaerbolling I."/>
            <person name="Vesth T.C."/>
            <person name="Frisvad J.C."/>
            <person name="Nybo J.L."/>
            <person name="Theobald S."/>
            <person name="Kildgaard S."/>
            <person name="Petersen T.I."/>
            <person name="Kuo A."/>
            <person name="Sato A."/>
            <person name="Lyhne E.K."/>
            <person name="Kogle M.E."/>
            <person name="Wiebenga A."/>
            <person name="Kun R.S."/>
            <person name="Lubbers R.J."/>
            <person name="Makela M.R."/>
            <person name="Barry K."/>
            <person name="Chovatia M."/>
            <person name="Clum A."/>
            <person name="Daum C."/>
            <person name="Haridas S."/>
            <person name="He G."/>
            <person name="LaButti K."/>
            <person name="Lipzen A."/>
            <person name="Mondo S."/>
            <person name="Pangilinan J."/>
            <person name="Riley R."/>
            <person name="Salamov A."/>
            <person name="Simmons B.A."/>
            <person name="Magnuson J.K."/>
            <person name="Henrissat B."/>
            <person name="Mortensen U.H."/>
            <person name="Larsen T.O."/>
            <person name="De vries R.P."/>
            <person name="Grigoriev I.V."/>
            <person name="Machida M."/>
            <person name="Baker S.E."/>
            <person name="Andersen M.R."/>
        </authorList>
    </citation>
    <scope>NUCLEOTIDE SEQUENCE [LARGE SCALE GENOMIC DNA]</scope>
    <source>
        <strain evidence="1 2">CBS 126849</strain>
    </source>
</reference>
<sequence length="507" mass="57214">MAVRELKIWEISHRRVQAIGRSYDQCRIMTLDDVANRTPKFWHCHKDGMIIHDPVAYILVTIQLNLVAGMSAKFIPSRRDPEPLLKEILNFDLSCALMLNEVSHSCDTRNLETTAILQPDRSFILNTPNPGARKFMPPSISLEGTRRIALVFALLIVEEQDQGIRAFISWLLPAMEGGRVLDHSITSFNQVRLPSNAILGDLKSPVNMRDNFLDAISRVNTGGMALLLCIIPFLKCTAFTVGLYRERVPILFFRTQQLPVLHTFSQLAVMEAFAEWATTRYNDSSVSAVTRRALSVILKVLFLYYRKASLSDLIERCGAQGMFPHNQLAQLECLTRGSSIAEGEPLAISIWLIAELLLDKYGIPPAARPGSFLAKHEAGLFSELKERKDCLANHRGDEINQYIIPHCRPMVVAIGLRMAYEAANDKGVDRDLLALYEAGTIKCHSAWFVERLQLSRAAQFDMECKATNVVLSRFDEHLHGLEIEPYCTAPILSSSEWERFIRALPMF</sequence>
<dbReference type="EMBL" id="ML733795">
    <property type="protein sequence ID" value="KAB8212906.1"/>
    <property type="molecule type" value="Genomic_DNA"/>
</dbReference>
<dbReference type="GO" id="GO:0071949">
    <property type="term" value="F:FAD binding"/>
    <property type="evidence" value="ECO:0007669"/>
    <property type="project" value="InterPro"/>
</dbReference>